<evidence type="ECO:0000313" key="4">
    <source>
        <dbReference type="EMBL" id="NYE83772.1"/>
    </source>
</evidence>
<dbReference type="EMBL" id="JACBYR010000001">
    <property type="protein sequence ID" value="NYE83772.1"/>
    <property type="molecule type" value="Genomic_DNA"/>
</dbReference>
<keyword evidence="2 4" id="KW-0378">Hydrolase</keyword>
<dbReference type="PANTHER" id="PTHR43794">
    <property type="entry name" value="AMINOHYDROLASE SSNA-RELATED"/>
    <property type="match status" value="1"/>
</dbReference>
<dbReference type="InterPro" id="IPR032466">
    <property type="entry name" value="Metal_Hydrolase"/>
</dbReference>
<name>A0A7Y9IVC8_9BURK</name>
<dbReference type="Proteomes" id="UP000542125">
    <property type="component" value="Unassembled WGS sequence"/>
</dbReference>
<dbReference type="InterPro" id="IPR011059">
    <property type="entry name" value="Metal-dep_hydrolase_composite"/>
</dbReference>
<evidence type="ECO:0000313" key="5">
    <source>
        <dbReference type="Proteomes" id="UP000542125"/>
    </source>
</evidence>
<accession>A0A7Y9IVC8</accession>
<feature type="domain" description="Amidohydrolase-related" evidence="3">
    <location>
        <begin position="76"/>
        <end position="459"/>
    </location>
</feature>
<reference evidence="4 5" key="1">
    <citation type="submission" date="2020-07" db="EMBL/GenBank/DDBJ databases">
        <title>Genomic Encyclopedia of Type Strains, Phase IV (KMG-V): Genome sequencing to study the core and pangenomes of soil and plant-associated prokaryotes.</title>
        <authorList>
            <person name="Whitman W."/>
        </authorList>
    </citation>
    <scope>NUCLEOTIDE SEQUENCE [LARGE SCALE GENOMIC DNA]</scope>
    <source>
        <strain evidence="4 5">SAS40</strain>
    </source>
</reference>
<sequence length="493" mass="52557">MALSIDTLPPAAAHRASGPAGDSLLIRGAQAILTGLPDAGARSPARDIRVREGRIHAIGTLAPEPGERVLDASDCVVYPAWVNTHHHLFQSLLKGDPLGINVSLMPWLTAIPFRYRPAFDESRFRTAARIGLVELALSGCATVADHNYLYAPGLGFDTSEILFEEADRLGLRFVLCRGGQTRVRQVEDSLPASLRPERFENYLADVERLASRYHDPAPDARRKVVLAPTNPLHGVDAGQLRESAAFARGLGLRMHTHLSETVSYQDDAHRIAGKSAVQYCADNGWVGSDVSFAHLVKLQAEEIDLLGATGTGVAHCAQCNARLGSGIAPVEALEAAGAKVSIGVDGAASNEAADMYSEVHTAWLMQRAKEGEWTRARLHGGEGEAGRNRTTVEDVVRWATAGGADVLGLTDLGRIEVGRVADLALHAVDAPRHFGLHDLGIAPVASGGGRVKALLVGGKQIVDDGALAGLDVDALRREARQAVAWMREHATPL</sequence>
<dbReference type="InterPro" id="IPR050287">
    <property type="entry name" value="MTA/SAH_deaminase"/>
</dbReference>
<dbReference type="AlphaFoldDB" id="A0A7Y9IVC8"/>
<evidence type="ECO:0000256" key="1">
    <source>
        <dbReference type="ARBA" id="ARBA00006745"/>
    </source>
</evidence>
<dbReference type="NCBIfam" id="NF009059">
    <property type="entry name" value="PRK12393.1"/>
    <property type="match status" value="1"/>
</dbReference>
<evidence type="ECO:0000256" key="2">
    <source>
        <dbReference type="ARBA" id="ARBA00022801"/>
    </source>
</evidence>
<evidence type="ECO:0000259" key="3">
    <source>
        <dbReference type="Pfam" id="PF01979"/>
    </source>
</evidence>
<protein>
    <submittedName>
        <fullName evidence="4">Cytosine/adenosine deaminase-related metal-dependent hydrolase</fullName>
    </submittedName>
</protein>
<organism evidence="4 5">
    <name type="scientific">Pigmentiphaga litoralis</name>
    <dbReference type="NCBI Taxonomy" id="516702"/>
    <lineage>
        <taxon>Bacteria</taxon>
        <taxon>Pseudomonadati</taxon>
        <taxon>Pseudomonadota</taxon>
        <taxon>Betaproteobacteria</taxon>
        <taxon>Burkholderiales</taxon>
        <taxon>Alcaligenaceae</taxon>
        <taxon>Pigmentiphaga</taxon>
    </lineage>
</organism>
<dbReference type="SUPFAM" id="SSF51338">
    <property type="entry name" value="Composite domain of metallo-dependent hydrolases"/>
    <property type="match status" value="1"/>
</dbReference>
<proteinExistence type="inferred from homology"/>
<dbReference type="InterPro" id="IPR006680">
    <property type="entry name" value="Amidohydro-rel"/>
</dbReference>
<dbReference type="SUPFAM" id="SSF51556">
    <property type="entry name" value="Metallo-dependent hydrolases"/>
    <property type="match status" value="1"/>
</dbReference>
<comment type="similarity">
    <text evidence="1">Belongs to the metallo-dependent hydrolases superfamily. ATZ/TRZ family.</text>
</comment>
<dbReference type="RefSeq" id="WP_179587545.1">
    <property type="nucleotide sequence ID" value="NZ_JACBYR010000001.1"/>
</dbReference>
<comment type="caution">
    <text evidence="4">The sequence shown here is derived from an EMBL/GenBank/DDBJ whole genome shotgun (WGS) entry which is preliminary data.</text>
</comment>
<dbReference type="PANTHER" id="PTHR43794:SF11">
    <property type="entry name" value="AMIDOHYDROLASE-RELATED DOMAIN-CONTAINING PROTEIN"/>
    <property type="match status" value="1"/>
</dbReference>
<dbReference type="Pfam" id="PF01979">
    <property type="entry name" value="Amidohydro_1"/>
    <property type="match status" value="1"/>
</dbReference>
<keyword evidence="5" id="KW-1185">Reference proteome</keyword>
<dbReference type="GO" id="GO:0016810">
    <property type="term" value="F:hydrolase activity, acting on carbon-nitrogen (but not peptide) bonds"/>
    <property type="evidence" value="ECO:0007669"/>
    <property type="project" value="InterPro"/>
</dbReference>
<dbReference type="CDD" id="cd01298">
    <property type="entry name" value="ATZ_TRZ_like"/>
    <property type="match status" value="1"/>
</dbReference>
<dbReference type="Gene3D" id="2.30.40.10">
    <property type="entry name" value="Urease, subunit C, domain 1"/>
    <property type="match status" value="2"/>
</dbReference>
<dbReference type="Gene3D" id="3.20.20.140">
    <property type="entry name" value="Metal-dependent hydrolases"/>
    <property type="match status" value="1"/>
</dbReference>
<gene>
    <name evidence="4" type="ORF">FHW18_003043</name>
</gene>